<dbReference type="RefSeq" id="WP_248943206.1">
    <property type="nucleotide sequence ID" value="NZ_JAKIKS010000210.1"/>
</dbReference>
<gene>
    <name evidence="3" type="ORF">L2764_25735</name>
</gene>
<dbReference type="Proteomes" id="UP001203423">
    <property type="component" value="Unassembled WGS sequence"/>
</dbReference>
<dbReference type="InterPro" id="IPR036390">
    <property type="entry name" value="WH_DNA-bd_sf"/>
</dbReference>
<reference evidence="3 4" key="1">
    <citation type="submission" date="2022-01" db="EMBL/GenBank/DDBJ databases">
        <title>Whole genome-based taxonomy of the Shewanellaceae.</title>
        <authorList>
            <person name="Martin-Rodriguez A.J."/>
        </authorList>
    </citation>
    <scope>NUCLEOTIDE SEQUENCE [LARGE SCALE GENOMIC DNA]</scope>
    <source>
        <strain evidence="3 4">DSM 17177</strain>
    </source>
</reference>
<sequence length="378" mass="43056">MNEDKQLEQEDMDDNSALMITTNKSVDLKSTFFKKSHNLVFSQLSLSPVMHDIVALFLTRLHKDHWVPFMNGEQIHSPTYSFSSDVLKDWFGFSDSKQQYATLVLPAERLSNKSIGIKDPKTKKFSFTSLFKRIYYEDGALYITPNDLLINEYLAISGGHSQVPHRNFRNIKKEHAKRLYTMLCRYKNEAFSVFHPQKLAELHAYFGLLNQQGQLQTKSYGVVSKFIQRIIKPSIEAINKNEPFLHFLIDEKTGNLGYEAIKEGRRIVAIRFLFRWETPQSVAEKEADEREKLGDVISPLDMAKLTFDMVSNFSSGDSGNPTVGELNNMMSLTGQLLSEGLLLDGEFMSKFALAMSEAKNNDVPGSLNEGDVIEHEES</sequence>
<dbReference type="EMBL" id="JAKIKS010000210">
    <property type="protein sequence ID" value="MCL1127773.1"/>
    <property type="molecule type" value="Genomic_DNA"/>
</dbReference>
<dbReference type="InterPro" id="IPR036388">
    <property type="entry name" value="WH-like_DNA-bd_sf"/>
</dbReference>
<comment type="caution">
    <text evidence="3">The sequence shown here is derived from an EMBL/GenBank/DDBJ whole genome shotgun (WGS) entry which is preliminary data.</text>
</comment>
<dbReference type="InterPro" id="IPR000525">
    <property type="entry name" value="Initiator_Rep_WH1"/>
</dbReference>
<evidence type="ECO:0000256" key="1">
    <source>
        <dbReference type="ARBA" id="ARBA00038283"/>
    </source>
</evidence>
<proteinExistence type="inferred from homology"/>
<name>A0ABT0LJA8_9GAMM</name>
<dbReference type="Gene3D" id="1.10.10.10">
    <property type="entry name" value="Winged helix-like DNA-binding domain superfamily/Winged helix DNA-binding domain"/>
    <property type="match status" value="2"/>
</dbReference>
<dbReference type="Pfam" id="PF21205">
    <property type="entry name" value="Rep3_C"/>
    <property type="match status" value="1"/>
</dbReference>
<protein>
    <submittedName>
        <fullName evidence="3">Replication initiation protein</fullName>
    </submittedName>
</protein>
<evidence type="ECO:0000259" key="2">
    <source>
        <dbReference type="Pfam" id="PF01051"/>
    </source>
</evidence>
<feature type="domain" description="Initiator Rep protein WH1" evidence="2">
    <location>
        <begin position="34"/>
        <end position="184"/>
    </location>
</feature>
<dbReference type="Pfam" id="PF01051">
    <property type="entry name" value="Rep3_N"/>
    <property type="match status" value="1"/>
</dbReference>
<organism evidence="3 4">
    <name type="scientific">Shewanella surugensis</name>
    <dbReference type="NCBI Taxonomy" id="212020"/>
    <lineage>
        <taxon>Bacteria</taxon>
        <taxon>Pseudomonadati</taxon>
        <taxon>Pseudomonadota</taxon>
        <taxon>Gammaproteobacteria</taxon>
        <taxon>Alteromonadales</taxon>
        <taxon>Shewanellaceae</taxon>
        <taxon>Shewanella</taxon>
    </lineage>
</organism>
<dbReference type="SUPFAM" id="SSF46785">
    <property type="entry name" value="Winged helix' DNA-binding domain"/>
    <property type="match status" value="1"/>
</dbReference>
<accession>A0ABT0LJA8</accession>
<comment type="similarity">
    <text evidence="1">Belongs to the initiator RepB protein family.</text>
</comment>
<evidence type="ECO:0000313" key="3">
    <source>
        <dbReference type="EMBL" id="MCL1127773.1"/>
    </source>
</evidence>
<keyword evidence="4" id="KW-1185">Reference proteome</keyword>
<evidence type="ECO:0000313" key="4">
    <source>
        <dbReference type="Proteomes" id="UP001203423"/>
    </source>
</evidence>